<keyword evidence="2" id="KW-1185">Reference proteome</keyword>
<reference evidence="2" key="1">
    <citation type="journal article" date="2022" name="New Phytol.">
        <title>Phylogenomic structure and speciation in an emerging model: the Sphagnum magellanicum complex (Bryophyta).</title>
        <authorList>
            <person name="Shaw A.J."/>
            <person name="Piatkowski B."/>
            <person name="Duffy A.M."/>
            <person name="Aguero B."/>
            <person name="Imwattana K."/>
            <person name="Nieto-Lugilde M."/>
            <person name="Healey A."/>
            <person name="Weston D.J."/>
            <person name="Patel M.N."/>
            <person name="Schmutz J."/>
            <person name="Grimwood J."/>
            <person name="Yavitt J.B."/>
            <person name="Hassel K."/>
            <person name="Stenoien H.K."/>
            <person name="Flatberg K.I."/>
            <person name="Bickford C.P."/>
            <person name="Hicks K.A."/>
        </authorList>
    </citation>
    <scope>NUCLEOTIDE SEQUENCE [LARGE SCALE GENOMIC DNA]</scope>
</reference>
<proteinExistence type="predicted"/>
<dbReference type="Proteomes" id="UP000828922">
    <property type="component" value="Linkage Group LG07"/>
</dbReference>
<evidence type="ECO:0000313" key="1">
    <source>
        <dbReference type="EMBL" id="KAH9557563.1"/>
    </source>
</evidence>
<name>A0ACB8HMV4_9BRYO</name>
<sequence>MLLQRLWRLWPRQPRYLLRAIANNASSACQSVLPYQDIVLDSRVCRGISNVTACALRPWSSHAPLIHSLQPIQQLVVTASGPDRPGIVARLSKRVLECGGNVAESRMTRLAGDFTILMLITFDIATARKAEQLRNSLLEIDGLQVGTRWTSDERLKETQPLRKFRKILLRGADNPGLVYNVTEYLFSHGINIENLETHTEQFLWVGMTKQAPFGGATLFMMAGVIAMPVRLSTRKLIHNLDTLQTTLGVDIAISNLPVSTSYKFRLPSPPQAIV</sequence>
<dbReference type="EMBL" id="CM038913">
    <property type="protein sequence ID" value="KAH9557563.1"/>
    <property type="molecule type" value="Genomic_DNA"/>
</dbReference>
<protein>
    <submittedName>
        <fullName evidence="1">Uncharacterized protein</fullName>
    </submittedName>
</protein>
<gene>
    <name evidence="1" type="ORF">CY35_07G089900</name>
</gene>
<organism evidence="1 2">
    <name type="scientific">Sphagnum magellanicum</name>
    <dbReference type="NCBI Taxonomy" id="128215"/>
    <lineage>
        <taxon>Eukaryota</taxon>
        <taxon>Viridiplantae</taxon>
        <taxon>Streptophyta</taxon>
        <taxon>Embryophyta</taxon>
        <taxon>Bryophyta</taxon>
        <taxon>Sphagnophytina</taxon>
        <taxon>Sphagnopsida</taxon>
        <taxon>Sphagnales</taxon>
        <taxon>Sphagnaceae</taxon>
        <taxon>Sphagnum</taxon>
    </lineage>
</organism>
<evidence type="ECO:0000313" key="2">
    <source>
        <dbReference type="Proteomes" id="UP000828922"/>
    </source>
</evidence>
<comment type="caution">
    <text evidence="1">The sequence shown here is derived from an EMBL/GenBank/DDBJ whole genome shotgun (WGS) entry which is preliminary data.</text>
</comment>
<accession>A0ACB8HMV4</accession>